<comment type="similarity">
    <text evidence="2 14 15">Belongs to the TonB-dependent receptor family.</text>
</comment>
<dbReference type="InterPro" id="IPR036942">
    <property type="entry name" value="Beta-barrel_TonB_sf"/>
</dbReference>
<comment type="subcellular location">
    <subcellularLocation>
        <location evidence="1 14">Cell outer membrane</location>
        <topology evidence="1 14">Multi-pass membrane protein</topology>
    </subcellularLocation>
</comment>
<dbReference type="Pfam" id="PF07715">
    <property type="entry name" value="Plug"/>
    <property type="match status" value="1"/>
</dbReference>
<feature type="domain" description="TonB-dependent receptor-like beta-barrel" evidence="16">
    <location>
        <begin position="227"/>
        <end position="656"/>
    </location>
</feature>
<dbReference type="GO" id="GO:0015891">
    <property type="term" value="P:siderophore transport"/>
    <property type="evidence" value="ECO:0007669"/>
    <property type="project" value="InterPro"/>
</dbReference>
<dbReference type="InterPro" id="IPR000531">
    <property type="entry name" value="Beta-barrel_TonB"/>
</dbReference>
<evidence type="ECO:0000256" key="9">
    <source>
        <dbReference type="ARBA" id="ARBA00023065"/>
    </source>
</evidence>
<dbReference type="Gene3D" id="2.170.130.10">
    <property type="entry name" value="TonB-dependent receptor, plug domain"/>
    <property type="match status" value="1"/>
</dbReference>
<evidence type="ECO:0000259" key="16">
    <source>
        <dbReference type="Pfam" id="PF00593"/>
    </source>
</evidence>
<dbReference type="PANTHER" id="PTHR32552:SF74">
    <property type="entry name" value="HYDROXAMATE SIDEROPHORE RECEPTOR FHUE"/>
    <property type="match status" value="1"/>
</dbReference>
<accession>I1YG98</accession>
<evidence type="ECO:0000256" key="10">
    <source>
        <dbReference type="ARBA" id="ARBA00023077"/>
    </source>
</evidence>
<name>I1YG98_METFJ</name>
<evidence type="ECO:0000256" key="1">
    <source>
        <dbReference type="ARBA" id="ARBA00004571"/>
    </source>
</evidence>
<dbReference type="SUPFAM" id="SSF56935">
    <property type="entry name" value="Porins"/>
    <property type="match status" value="1"/>
</dbReference>
<keyword evidence="10 15" id="KW-0798">TonB box</keyword>
<proteinExistence type="inferred from homology"/>
<evidence type="ECO:0000256" key="15">
    <source>
        <dbReference type="RuleBase" id="RU003357"/>
    </source>
</evidence>
<keyword evidence="9" id="KW-0406">Ion transport</keyword>
<dbReference type="HOGENOM" id="CLU_008287_9_3_6"/>
<keyword evidence="8" id="KW-0408">Iron</keyword>
<dbReference type="PANTHER" id="PTHR32552">
    <property type="entry name" value="FERRICHROME IRON RECEPTOR-RELATED"/>
    <property type="match status" value="1"/>
</dbReference>
<dbReference type="InterPro" id="IPR012910">
    <property type="entry name" value="Plug_dom"/>
</dbReference>
<keyword evidence="19" id="KW-1185">Reference proteome</keyword>
<evidence type="ECO:0000256" key="7">
    <source>
        <dbReference type="ARBA" id="ARBA00022729"/>
    </source>
</evidence>
<feature type="domain" description="TonB-dependent receptor plug" evidence="17">
    <location>
        <begin position="52"/>
        <end position="153"/>
    </location>
</feature>
<dbReference type="PATRIC" id="fig|754477.3.peg.761"/>
<dbReference type="EMBL" id="CP003380">
    <property type="protein sequence ID" value="AFJ01941.1"/>
    <property type="molecule type" value="Genomic_DNA"/>
</dbReference>
<dbReference type="GO" id="GO:0009279">
    <property type="term" value="C:cell outer membrane"/>
    <property type="evidence" value="ECO:0007669"/>
    <property type="project" value="UniProtKB-SubCell"/>
</dbReference>
<evidence type="ECO:0000256" key="3">
    <source>
        <dbReference type="ARBA" id="ARBA00022448"/>
    </source>
</evidence>
<keyword evidence="3 14" id="KW-0813">Transport</keyword>
<keyword evidence="11 14" id="KW-0472">Membrane</keyword>
<dbReference type="CDD" id="cd01347">
    <property type="entry name" value="ligand_gated_channel"/>
    <property type="match status" value="1"/>
</dbReference>
<keyword evidence="7" id="KW-0732">Signal</keyword>
<keyword evidence="12 18" id="KW-0675">Receptor</keyword>
<evidence type="ECO:0000256" key="5">
    <source>
        <dbReference type="ARBA" id="ARBA00022496"/>
    </source>
</evidence>
<organism evidence="18 19">
    <name type="scientific">Methylophaga frappieri (strain ATCC BAA-2434 / DSM 25690 / JAM7)</name>
    <dbReference type="NCBI Taxonomy" id="754477"/>
    <lineage>
        <taxon>Bacteria</taxon>
        <taxon>Pseudomonadati</taxon>
        <taxon>Pseudomonadota</taxon>
        <taxon>Gammaproteobacteria</taxon>
        <taxon>Thiotrichales</taxon>
        <taxon>Piscirickettsiaceae</taxon>
        <taxon>Methylophaga</taxon>
    </lineage>
</organism>
<dbReference type="InterPro" id="IPR037066">
    <property type="entry name" value="Plug_dom_sf"/>
</dbReference>
<evidence type="ECO:0000256" key="6">
    <source>
        <dbReference type="ARBA" id="ARBA00022692"/>
    </source>
</evidence>
<keyword evidence="6 14" id="KW-0812">Transmembrane</keyword>
<reference evidence="18 19" key="1">
    <citation type="journal article" date="2012" name="J. Bacteriol.">
        <title>Complete genome sequences of Methylophaga sp. strain JAM1 and Methylophaga sp. strain JAM7.</title>
        <authorList>
            <person name="Villeneuve C."/>
            <person name="Martineau C."/>
            <person name="Mauffrey F."/>
            <person name="Villemur R."/>
        </authorList>
    </citation>
    <scope>NUCLEOTIDE SEQUENCE [LARGE SCALE GENOMIC DNA]</scope>
    <source>
        <strain evidence="18 19">JAM7</strain>
    </source>
</reference>
<evidence type="ECO:0000256" key="4">
    <source>
        <dbReference type="ARBA" id="ARBA00022452"/>
    </source>
</evidence>
<dbReference type="FunFam" id="2.170.130.10:FF:000010">
    <property type="entry name" value="Ferripyoverdine receptor"/>
    <property type="match status" value="1"/>
</dbReference>
<evidence type="ECO:0000313" key="18">
    <source>
        <dbReference type="EMBL" id="AFJ01941.1"/>
    </source>
</evidence>
<dbReference type="AlphaFoldDB" id="I1YG98"/>
<keyword evidence="4 14" id="KW-1134">Transmembrane beta strand</keyword>
<evidence type="ECO:0000256" key="11">
    <source>
        <dbReference type="ARBA" id="ARBA00023136"/>
    </source>
</evidence>
<evidence type="ECO:0000259" key="17">
    <source>
        <dbReference type="Pfam" id="PF07715"/>
    </source>
</evidence>
<dbReference type="InterPro" id="IPR010105">
    <property type="entry name" value="TonB_sidphr_rcpt"/>
</dbReference>
<dbReference type="KEGG" id="mec:Q7C_770"/>
<evidence type="ECO:0000256" key="14">
    <source>
        <dbReference type="PROSITE-ProRule" id="PRU01360"/>
    </source>
</evidence>
<dbReference type="NCBIfam" id="TIGR01783">
    <property type="entry name" value="TonB-siderophor"/>
    <property type="match status" value="1"/>
</dbReference>
<keyword evidence="13 14" id="KW-0998">Cell outer membrane</keyword>
<gene>
    <name evidence="18" type="ordered locus">Q7C_770</name>
</gene>
<dbReference type="Pfam" id="PF00593">
    <property type="entry name" value="TonB_dep_Rec_b-barrel"/>
    <property type="match status" value="1"/>
</dbReference>
<dbReference type="InterPro" id="IPR039426">
    <property type="entry name" value="TonB-dep_rcpt-like"/>
</dbReference>
<evidence type="ECO:0000256" key="12">
    <source>
        <dbReference type="ARBA" id="ARBA00023170"/>
    </source>
</evidence>
<dbReference type="eggNOG" id="COG4773">
    <property type="taxonomic scope" value="Bacteria"/>
</dbReference>
<keyword evidence="5" id="KW-0410">Iron transport</keyword>
<dbReference type="Proteomes" id="UP000009145">
    <property type="component" value="Chromosome"/>
</dbReference>
<dbReference type="PROSITE" id="PS52016">
    <property type="entry name" value="TONB_DEPENDENT_REC_3"/>
    <property type="match status" value="1"/>
</dbReference>
<evidence type="ECO:0000256" key="2">
    <source>
        <dbReference type="ARBA" id="ARBA00009810"/>
    </source>
</evidence>
<sequence length="688" mass="74941">MPVAVSAADTEEKENYDLPAIQVQAEHMALNTEGTNSYATGAVTLGKGAENLRAIPQSVSVITSQLIKDKNLLTLNDALQNTTGVTVKTFGTGTANYIMRGFELNTINIDGIETSASGSGTHGHGAPDLAAYERVEVLRGPAGLLQGSGEPGGFINLVRKRALAENRVAFRGSANSWPGYRTNLDVTGALNDAGTLRGRAVAAYEDSDSHIDDVDMEKKVFYGTLELDLSSDTTVSVGASLEDTDDTPYVGVPLYADGSFAPISRDLYTGTGFNYKESRLRRQFVELEHHFDSGAEAVVTLNHSDRDMRYLLNYTTSPIDPVTGDVDRWSLSADQELEESSFDAHINLPVTFLGMEHKVLLGANGSHSENNNKGYMVDTAYPSINVFDPDSASNPRPNLVPAFSFGKTDTRERGLYFKTTSNLTEATKLILGGRFTDWKTDAMGSVSEFDNEFTPYGGLVYDLNDTTTVYVSAAESFVPQTNLDANEKLLDPRTGTQYEVGMKGVLNNGAANYQLAVFQLTDENRAISDPNNPLFSIAGGKVRARGFETEISGTLFDKLDVLAGYAYIDTEQLKAADPDAEGNVFNPDAPEHSLKLWGKYNFNQQWAAGLGVEYNSGTFYESGNVKWEQGGYTTLSAMVAYQISPDSRFILNGTNLTDKRYYSRVSGPPQQSYFGDPLKVTLTFETEF</sequence>
<evidence type="ECO:0000313" key="19">
    <source>
        <dbReference type="Proteomes" id="UP000009145"/>
    </source>
</evidence>
<evidence type="ECO:0000256" key="13">
    <source>
        <dbReference type="ARBA" id="ARBA00023237"/>
    </source>
</evidence>
<protein>
    <submittedName>
        <fullName evidence="18">TonB-dependent siderophore receptor</fullName>
    </submittedName>
</protein>
<dbReference type="GO" id="GO:0015344">
    <property type="term" value="F:siderophore uptake transmembrane transporter activity"/>
    <property type="evidence" value="ECO:0007669"/>
    <property type="project" value="TreeGrafter"/>
</dbReference>
<dbReference type="GO" id="GO:0038023">
    <property type="term" value="F:signaling receptor activity"/>
    <property type="evidence" value="ECO:0007669"/>
    <property type="project" value="InterPro"/>
</dbReference>
<dbReference type="Gene3D" id="2.40.170.20">
    <property type="entry name" value="TonB-dependent receptor, beta-barrel domain"/>
    <property type="match status" value="1"/>
</dbReference>
<dbReference type="STRING" id="754477.Q7C_770"/>
<evidence type="ECO:0000256" key="8">
    <source>
        <dbReference type="ARBA" id="ARBA00023004"/>
    </source>
</evidence>